<accession>A0A9P1NBJ6</accession>
<keyword evidence="1" id="KW-0732">Signal</keyword>
<organism evidence="2 3">
    <name type="scientific">Caenorhabditis angaria</name>
    <dbReference type="NCBI Taxonomy" id="860376"/>
    <lineage>
        <taxon>Eukaryota</taxon>
        <taxon>Metazoa</taxon>
        <taxon>Ecdysozoa</taxon>
        <taxon>Nematoda</taxon>
        <taxon>Chromadorea</taxon>
        <taxon>Rhabditida</taxon>
        <taxon>Rhabditina</taxon>
        <taxon>Rhabditomorpha</taxon>
        <taxon>Rhabditoidea</taxon>
        <taxon>Rhabditidae</taxon>
        <taxon>Peloderinae</taxon>
        <taxon>Caenorhabditis</taxon>
    </lineage>
</organism>
<protein>
    <submittedName>
        <fullName evidence="2">Uncharacterized protein</fullName>
    </submittedName>
</protein>
<dbReference type="EMBL" id="CANHGI010000006">
    <property type="protein sequence ID" value="CAI5455442.1"/>
    <property type="molecule type" value="Genomic_DNA"/>
</dbReference>
<evidence type="ECO:0000256" key="1">
    <source>
        <dbReference type="SAM" id="SignalP"/>
    </source>
</evidence>
<gene>
    <name evidence="2" type="ORF">CAMP_LOCUS18079</name>
</gene>
<keyword evidence="3" id="KW-1185">Reference proteome</keyword>
<sequence>MSSSTTPFVLLLVLILGTSLVSTCFLNSCPYRRYGRTLRCSSCGPDLDGVCVAEGKCCTHDECYASSECGYISVCPELFCKIGRNPGYCMKKGVCCTAGGCQASAMC</sequence>
<feature type="chain" id="PRO_5040394287" evidence="1">
    <location>
        <begin position="24"/>
        <end position="107"/>
    </location>
</feature>
<dbReference type="OrthoDB" id="10056056at2759"/>
<dbReference type="GO" id="GO:0005185">
    <property type="term" value="F:neurohypophyseal hormone activity"/>
    <property type="evidence" value="ECO:0007669"/>
    <property type="project" value="InterPro"/>
</dbReference>
<dbReference type="GO" id="GO:0005576">
    <property type="term" value="C:extracellular region"/>
    <property type="evidence" value="ECO:0007669"/>
    <property type="project" value="InterPro"/>
</dbReference>
<name>A0A9P1NBJ6_9PELO</name>
<dbReference type="AlphaFoldDB" id="A0A9P1NBJ6"/>
<feature type="signal peptide" evidence="1">
    <location>
        <begin position="1"/>
        <end position="23"/>
    </location>
</feature>
<reference evidence="2" key="1">
    <citation type="submission" date="2022-11" db="EMBL/GenBank/DDBJ databases">
        <authorList>
            <person name="Kikuchi T."/>
        </authorList>
    </citation>
    <scope>NUCLEOTIDE SEQUENCE</scope>
    <source>
        <strain evidence="2">PS1010</strain>
    </source>
</reference>
<evidence type="ECO:0000313" key="3">
    <source>
        <dbReference type="Proteomes" id="UP001152747"/>
    </source>
</evidence>
<proteinExistence type="predicted"/>
<evidence type="ECO:0000313" key="2">
    <source>
        <dbReference type="EMBL" id="CAI5455442.1"/>
    </source>
</evidence>
<comment type="caution">
    <text evidence="2">The sequence shown here is derived from an EMBL/GenBank/DDBJ whole genome shotgun (WGS) entry which is preliminary data.</text>
</comment>
<dbReference type="Proteomes" id="UP001152747">
    <property type="component" value="Unassembled WGS sequence"/>
</dbReference>